<gene>
    <name evidence="2" type="ORF">GCM10010885_10400</name>
</gene>
<dbReference type="InterPro" id="IPR010982">
    <property type="entry name" value="Lambda_DNA-bd_dom_sf"/>
</dbReference>
<dbReference type="CDD" id="cd00093">
    <property type="entry name" value="HTH_XRE"/>
    <property type="match status" value="1"/>
</dbReference>
<keyword evidence="3" id="KW-1185">Reference proteome</keyword>
<dbReference type="Gene3D" id="1.10.260.40">
    <property type="entry name" value="lambda repressor-like DNA-binding domains"/>
    <property type="match status" value="1"/>
</dbReference>
<dbReference type="SMART" id="SM00530">
    <property type="entry name" value="HTH_XRE"/>
    <property type="match status" value="1"/>
</dbReference>
<reference evidence="2" key="2">
    <citation type="submission" date="2020-09" db="EMBL/GenBank/DDBJ databases">
        <authorList>
            <person name="Sun Q."/>
            <person name="Ohkuma M."/>
        </authorList>
    </citation>
    <scope>NUCLEOTIDE SEQUENCE</scope>
    <source>
        <strain evidence="2">JCM 18487</strain>
    </source>
</reference>
<dbReference type="SUPFAM" id="SSF47413">
    <property type="entry name" value="lambda repressor-like DNA-binding domains"/>
    <property type="match status" value="1"/>
</dbReference>
<dbReference type="Proteomes" id="UP000637695">
    <property type="component" value="Unassembled WGS sequence"/>
</dbReference>
<evidence type="ECO:0000259" key="1">
    <source>
        <dbReference type="PROSITE" id="PS50943"/>
    </source>
</evidence>
<dbReference type="RefSeq" id="WP_188881580.1">
    <property type="nucleotide sequence ID" value="NZ_BMOY01000012.1"/>
</dbReference>
<organism evidence="2 3">
    <name type="scientific">Alicyclobacillus cellulosilyticus</name>
    <dbReference type="NCBI Taxonomy" id="1003997"/>
    <lineage>
        <taxon>Bacteria</taxon>
        <taxon>Bacillati</taxon>
        <taxon>Bacillota</taxon>
        <taxon>Bacilli</taxon>
        <taxon>Bacillales</taxon>
        <taxon>Alicyclobacillaceae</taxon>
        <taxon>Alicyclobacillus</taxon>
    </lineage>
</organism>
<evidence type="ECO:0000313" key="3">
    <source>
        <dbReference type="Proteomes" id="UP000637695"/>
    </source>
</evidence>
<name>A0A917K7N7_9BACL</name>
<dbReference type="PROSITE" id="PS50943">
    <property type="entry name" value="HTH_CROC1"/>
    <property type="match status" value="1"/>
</dbReference>
<dbReference type="EMBL" id="BMOY01000012">
    <property type="protein sequence ID" value="GGJ03034.1"/>
    <property type="molecule type" value="Genomic_DNA"/>
</dbReference>
<accession>A0A917K7N7</accession>
<dbReference type="InterPro" id="IPR001387">
    <property type="entry name" value="Cro/C1-type_HTH"/>
</dbReference>
<dbReference type="GO" id="GO:0003677">
    <property type="term" value="F:DNA binding"/>
    <property type="evidence" value="ECO:0007669"/>
    <property type="project" value="InterPro"/>
</dbReference>
<proteinExistence type="predicted"/>
<protein>
    <recommendedName>
        <fullName evidence="1">HTH cro/C1-type domain-containing protein</fullName>
    </recommendedName>
</protein>
<sequence length="77" mass="8760">MTRIELIRRMKGLTQTQVAKELGISPSIVSHVERRRRYPYPKIRQAMATIYGVPEAALFDQDGWPLLAAVPELPKAE</sequence>
<feature type="domain" description="HTH cro/C1-type" evidence="1">
    <location>
        <begin position="4"/>
        <end position="58"/>
    </location>
</feature>
<reference evidence="2" key="1">
    <citation type="journal article" date="2014" name="Int. J. Syst. Evol. Microbiol.">
        <title>Complete genome sequence of Corynebacterium casei LMG S-19264T (=DSM 44701T), isolated from a smear-ripened cheese.</title>
        <authorList>
            <consortium name="US DOE Joint Genome Institute (JGI-PGF)"/>
            <person name="Walter F."/>
            <person name="Albersmeier A."/>
            <person name="Kalinowski J."/>
            <person name="Ruckert C."/>
        </authorList>
    </citation>
    <scope>NUCLEOTIDE SEQUENCE</scope>
    <source>
        <strain evidence="2">JCM 18487</strain>
    </source>
</reference>
<dbReference type="Pfam" id="PF01381">
    <property type="entry name" value="HTH_3"/>
    <property type="match status" value="1"/>
</dbReference>
<comment type="caution">
    <text evidence="2">The sequence shown here is derived from an EMBL/GenBank/DDBJ whole genome shotgun (WGS) entry which is preliminary data.</text>
</comment>
<evidence type="ECO:0000313" key="2">
    <source>
        <dbReference type="EMBL" id="GGJ03034.1"/>
    </source>
</evidence>
<dbReference type="AlphaFoldDB" id="A0A917K7N7"/>